<keyword evidence="3" id="KW-1185">Reference proteome</keyword>
<dbReference type="OrthoDB" id="2703214at2759"/>
<dbReference type="AlphaFoldDB" id="A0A0C3P1G2"/>
<sequence length="54" mass="5859">MAASLLIVSLVSFARDSGYMYLPGIPTSFRPEAPWFIPSLSALSHPMQFGLSLS</sequence>
<organism evidence="2 3">
    <name type="scientific">Pisolithus tinctorius Marx 270</name>
    <dbReference type="NCBI Taxonomy" id="870435"/>
    <lineage>
        <taxon>Eukaryota</taxon>
        <taxon>Fungi</taxon>
        <taxon>Dikarya</taxon>
        <taxon>Basidiomycota</taxon>
        <taxon>Agaricomycotina</taxon>
        <taxon>Agaricomycetes</taxon>
        <taxon>Agaricomycetidae</taxon>
        <taxon>Boletales</taxon>
        <taxon>Sclerodermatineae</taxon>
        <taxon>Pisolithaceae</taxon>
        <taxon>Pisolithus</taxon>
    </lineage>
</organism>
<evidence type="ECO:0000256" key="1">
    <source>
        <dbReference type="SAM" id="SignalP"/>
    </source>
</evidence>
<reference evidence="3" key="2">
    <citation type="submission" date="2015-01" db="EMBL/GenBank/DDBJ databases">
        <title>Evolutionary Origins and Diversification of the Mycorrhizal Mutualists.</title>
        <authorList>
            <consortium name="DOE Joint Genome Institute"/>
            <consortium name="Mycorrhizal Genomics Consortium"/>
            <person name="Kohler A."/>
            <person name="Kuo A."/>
            <person name="Nagy L.G."/>
            <person name="Floudas D."/>
            <person name="Copeland A."/>
            <person name="Barry K.W."/>
            <person name="Cichocki N."/>
            <person name="Veneault-Fourrey C."/>
            <person name="LaButti K."/>
            <person name="Lindquist E.A."/>
            <person name="Lipzen A."/>
            <person name="Lundell T."/>
            <person name="Morin E."/>
            <person name="Murat C."/>
            <person name="Riley R."/>
            <person name="Ohm R."/>
            <person name="Sun H."/>
            <person name="Tunlid A."/>
            <person name="Henrissat B."/>
            <person name="Grigoriev I.V."/>
            <person name="Hibbett D.S."/>
            <person name="Martin F."/>
        </authorList>
    </citation>
    <scope>NUCLEOTIDE SEQUENCE [LARGE SCALE GENOMIC DNA]</scope>
    <source>
        <strain evidence="3">Marx 270</strain>
    </source>
</reference>
<reference evidence="2 3" key="1">
    <citation type="submission" date="2014-04" db="EMBL/GenBank/DDBJ databases">
        <authorList>
            <consortium name="DOE Joint Genome Institute"/>
            <person name="Kuo A."/>
            <person name="Kohler A."/>
            <person name="Costa M.D."/>
            <person name="Nagy L.G."/>
            <person name="Floudas D."/>
            <person name="Copeland A."/>
            <person name="Barry K.W."/>
            <person name="Cichocki N."/>
            <person name="Veneault-Fourrey C."/>
            <person name="LaButti K."/>
            <person name="Lindquist E.A."/>
            <person name="Lipzen A."/>
            <person name="Lundell T."/>
            <person name="Morin E."/>
            <person name="Murat C."/>
            <person name="Sun H."/>
            <person name="Tunlid A."/>
            <person name="Henrissat B."/>
            <person name="Grigoriev I.V."/>
            <person name="Hibbett D.S."/>
            <person name="Martin F."/>
            <person name="Nordberg H.P."/>
            <person name="Cantor M.N."/>
            <person name="Hua S.X."/>
        </authorList>
    </citation>
    <scope>NUCLEOTIDE SEQUENCE [LARGE SCALE GENOMIC DNA]</scope>
    <source>
        <strain evidence="2 3">Marx 270</strain>
    </source>
</reference>
<dbReference type="EMBL" id="KN831990">
    <property type="protein sequence ID" value="KIO01179.1"/>
    <property type="molecule type" value="Genomic_DNA"/>
</dbReference>
<name>A0A0C3P1G2_PISTI</name>
<proteinExistence type="predicted"/>
<feature type="chain" id="PRO_5002167726" evidence="1">
    <location>
        <begin position="17"/>
        <end position="54"/>
    </location>
</feature>
<evidence type="ECO:0000313" key="2">
    <source>
        <dbReference type="EMBL" id="KIO01179.1"/>
    </source>
</evidence>
<gene>
    <name evidence="2" type="ORF">M404DRAFT_28904</name>
</gene>
<dbReference type="Proteomes" id="UP000054217">
    <property type="component" value="Unassembled WGS sequence"/>
</dbReference>
<accession>A0A0C3P1G2</accession>
<feature type="signal peptide" evidence="1">
    <location>
        <begin position="1"/>
        <end position="16"/>
    </location>
</feature>
<dbReference type="HOGENOM" id="CLU_3051369_0_0_1"/>
<protein>
    <submittedName>
        <fullName evidence="2">Uncharacterized protein</fullName>
    </submittedName>
</protein>
<keyword evidence="1" id="KW-0732">Signal</keyword>
<dbReference type="InParanoid" id="A0A0C3P1G2"/>
<evidence type="ECO:0000313" key="3">
    <source>
        <dbReference type="Proteomes" id="UP000054217"/>
    </source>
</evidence>